<dbReference type="PROSITE" id="PS51257">
    <property type="entry name" value="PROKAR_LIPOPROTEIN"/>
    <property type="match status" value="1"/>
</dbReference>
<dbReference type="RefSeq" id="WP_345110465.1">
    <property type="nucleotide sequence ID" value="NZ_BAABDH010000016.1"/>
</dbReference>
<evidence type="ECO:0000313" key="3">
    <source>
        <dbReference type="Proteomes" id="UP001499909"/>
    </source>
</evidence>
<proteinExistence type="predicted"/>
<protein>
    <recommendedName>
        <fullName evidence="4">Lipoprotein</fullName>
    </recommendedName>
</protein>
<feature type="chain" id="PRO_5045509912" description="Lipoprotein" evidence="1">
    <location>
        <begin position="23"/>
        <end position="193"/>
    </location>
</feature>
<feature type="signal peptide" evidence="1">
    <location>
        <begin position="1"/>
        <end position="22"/>
    </location>
</feature>
<dbReference type="EMBL" id="BAABDH010000016">
    <property type="protein sequence ID" value="GAA3924443.1"/>
    <property type="molecule type" value="Genomic_DNA"/>
</dbReference>
<evidence type="ECO:0008006" key="4">
    <source>
        <dbReference type="Google" id="ProtNLM"/>
    </source>
</evidence>
<comment type="caution">
    <text evidence="2">The sequence shown here is derived from an EMBL/GenBank/DDBJ whole genome shotgun (WGS) entry which is preliminary data.</text>
</comment>
<evidence type="ECO:0000256" key="1">
    <source>
        <dbReference type="SAM" id="SignalP"/>
    </source>
</evidence>
<keyword evidence="1" id="KW-0732">Signal</keyword>
<reference evidence="3" key="1">
    <citation type="journal article" date="2019" name="Int. J. Syst. Evol. Microbiol.">
        <title>The Global Catalogue of Microorganisms (GCM) 10K type strain sequencing project: providing services to taxonomists for standard genome sequencing and annotation.</title>
        <authorList>
            <consortium name="The Broad Institute Genomics Platform"/>
            <consortium name="The Broad Institute Genome Sequencing Center for Infectious Disease"/>
            <person name="Wu L."/>
            <person name="Ma J."/>
        </authorList>
    </citation>
    <scope>NUCLEOTIDE SEQUENCE [LARGE SCALE GENOMIC DNA]</scope>
    <source>
        <strain evidence="3">JCM 17214</strain>
    </source>
</reference>
<dbReference type="Proteomes" id="UP001499909">
    <property type="component" value="Unassembled WGS sequence"/>
</dbReference>
<organism evidence="2 3">
    <name type="scientific">Hymenobacter algoricola</name>
    <dbReference type="NCBI Taxonomy" id="486267"/>
    <lineage>
        <taxon>Bacteria</taxon>
        <taxon>Pseudomonadati</taxon>
        <taxon>Bacteroidota</taxon>
        <taxon>Cytophagia</taxon>
        <taxon>Cytophagales</taxon>
        <taxon>Hymenobacteraceae</taxon>
        <taxon>Hymenobacter</taxon>
    </lineage>
</organism>
<name>A0ABP7MJ29_9BACT</name>
<accession>A0ABP7MJ29</accession>
<gene>
    <name evidence="2" type="ORF">GCM10022406_08200</name>
</gene>
<sequence length="193" mass="21585">MKLLLPSALGLAILLSSCGNMLDSMDESEIPDYTKNWLHNQHGEVLTFRSSTGQVRTLTVARKRHIRSGTNQIGKFEHEIINVWYRSGPDSLLNMALEARANYVHVSKGGDEFASFLTNKSDGRTMFYSRVGTSSSERIVAWDTTFSGQPYRYLGRVVVPPTAGADTVTAVYFSRYNGLIGFTTKRAGTWHRQ</sequence>
<keyword evidence="3" id="KW-1185">Reference proteome</keyword>
<evidence type="ECO:0000313" key="2">
    <source>
        <dbReference type="EMBL" id="GAA3924443.1"/>
    </source>
</evidence>